<dbReference type="GO" id="GO:0005886">
    <property type="term" value="C:plasma membrane"/>
    <property type="evidence" value="ECO:0007669"/>
    <property type="project" value="UniProtKB-SubCell"/>
</dbReference>
<feature type="transmembrane region" description="Helical" evidence="11">
    <location>
        <begin position="118"/>
        <end position="137"/>
    </location>
</feature>
<keyword evidence="9 11" id="KW-0472">Membrane</keyword>
<reference evidence="13 14" key="1">
    <citation type="submission" date="2018-12" db="EMBL/GenBank/DDBJ databases">
        <title>Sequencing of bacterial isolates from soil warming experiment in Harvard Forest, Massachusetts, USA.</title>
        <authorList>
            <person name="Deangelis K."/>
        </authorList>
    </citation>
    <scope>NUCLEOTIDE SEQUENCE [LARGE SCALE GENOMIC DNA]</scope>
    <source>
        <strain evidence="13 14">EB153</strain>
    </source>
</reference>
<dbReference type="Pfam" id="PF03544">
    <property type="entry name" value="TonB_C"/>
    <property type="match status" value="1"/>
</dbReference>
<keyword evidence="7" id="KW-0653">Protein transport</keyword>
<dbReference type="EMBL" id="RSDW01000001">
    <property type="protein sequence ID" value="RSL14768.1"/>
    <property type="molecule type" value="Genomic_DNA"/>
</dbReference>
<keyword evidence="5" id="KW-0997">Cell inner membrane</keyword>
<evidence type="ECO:0000256" key="11">
    <source>
        <dbReference type="SAM" id="Phobius"/>
    </source>
</evidence>
<keyword evidence="4" id="KW-1003">Cell membrane</keyword>
<evidence type="ECO:0000256" key="5">
    <source>
        <dbReference type="ARBA" id="ARBA00022519"/>
    </source>
</evidence>
<evidence type="ECO:0000256" key="4">
    <source>
        <dbReference type="ARBA" id="ARBA00022475"/>
    </source>
</evidence>
<dbReference type="SUPFAM" id="SSF74653">
    <property type="entry name" value="TolA/TonB C-terminal domain"/>
    <property type="match status" value="1"/>
</dbReference>
<evidence type="ECO:0000313" key="14">
    <source>
        <dbReference type="Proteomes" id="UP000269669"/>
    </source>
</evidence>
<gene>
    <name evidence="13" type="ORF">EDE15_0233</name>
</gene>
<dbReference type="Gene3D" id="3.30.1150.10">
    <property type="match status" value="1"/>
</dbReference>
<evidence type="ECO:0000256" key="1">
    <source>
        <dbReference type="ARBA" id="ARBA00004383"/>
    </source>
</evidence>
<keyword evidence="14" id="KW-1185">Reference proteome</keyword>
<feature type="region of interest" description="Disordered" evidence="10">
    <location>
        <begin position="163"/>
        <end position="201"/>
    </location>
</feature>
<dbReference type="InterPro" id="IPR051045">
    <property type="entry name" value="TonB-dependent_transducer"/>
</dbReference>
<evidence type="ECO:0000256" key="9">
    <source>
        <dbReference type="ARBA" id="ARBA00023136"/>
    </source>
</evidence>
<name>A0A3R9Q7U6_9BACT</name>
<evidence type="ECO:0000313" key="13">
    <source>
        <dbReference type="EMBL" id="RSL14768.1"/>
    </source>
</evidence>
<keyword evidence="3" id="KW-0813">Transport</keyword>
<dbReference type="NCBIfam" id="TIGR01352">
    <property type="entry name" value="tonB_Cterm"/>
    <property type="match status" value="1"/>
</dbReference>
<evidence type="ECO:0000256" key="6">
    <source>
        <dbReference type="ARBA" id="ARBA00022692"/>
    </source>
</evidence>
<dbReference type="GO" id="GO:0055085">
    <property type="term" value="P:transmembrane transport"/>
    <property type="evidence" value="ECO:0007669"/>
    <property type="project" value="InterPro"/>
</dbReference>
<accession>A0A3R9Q7U6</accession>
<dbReference type="AlphaFoldDB" id="A0A3R9Q7U6"/>
<keyword evidence="6 11" id="KW-0812">Transmembrane</keyword>
<proteinExistence type="inferred from homology"/>
<evidence type="ECO:0000256" key="10">
    <source>
        <dbReference type="SAM" id="MobiDB-lite"/>
    </source>
</evidence>
<dbReference type="RefSeq" id="WP_125483590.1">
    <property type="nucleotide sequence ID" value="NZ_RSDW01000001.1"/>
</dbReference>
<protein>
    <submittedName>
        <fullName evidence="13">Protein TonB</fullName>
    </submittedName>
</protein>
<dbReference type="PANTHER" id="PTHR33446">
    <property type="entry name" value="PROTEIN TONB-RELATED"/>
    <property type="match status" value="1"/>
</dbReference>
<evidence type="ECO:0000259" key="12">
    <source>
        <dbReference type="PROSITE" id="PS52015"/>
    </source>
</evidence>
<keyword evidence="8 11" id="KW-1133">Transmembrane helix</keyword>
<organism evidence="13 14">
    <name type="scientific">Edaphobacter aggregans</name>
    <dbReference type="NCBI Taxonomy" id="570835"/>
    <lineage>
        <taxon>Bacteria</taxon>
        <taxon>Pseudomonadati</taxon>
        <taxon>Acidobacteriota</taxon>
        <taxon>Terriglobia</taxon>
        <taxon>Terriglobales</taxon>
        <taxon>Acidobacteriaceae</taxon>
        <taxon>Edaphobacter</taxon>
    </lineage>
</organism>
<evidence type="ECO:0000256" key="8">
    <source>
        <dbReference type="ARBA" id="ARBA00022989"/>
    </source>
</evidence>
<dbReference type="InterPro" id="IPR037682">
    <property type="entry name" value="TonB_C"/>
</dbReference>
<dbReference type="InterPro" id="IPR006260">
    <property type="entry name" value="TonB/TolA_C"/>
</dbReference>
<evidence type="ECO:0000256" key="3">
    <source>
        <dbReference type="ARBA" id="ARBA00022448"/>
    </source>
</evidence>
<dbReference type="PROSITE" id="PS52015">
    <property type="entry name" value="TONB_CTD"/>
    <property type="match status" value="1"/>
</dbReference>
<dbReference type="Proteomes" id="UP000269669">
    <property type="component" value="Unassembled WGS sequence"/>
</dbReference>
<comment type="caution">
    <text evidence="13">The sequence shown here is derived from an EMBL/GenBank/DDBJ whole genome shotgun (WGS) entry which is preliminary data.</text>
</comment>
<evidence type="ECO:0000256" key="2">
    <source>
        <dbReference type="ARBA" id="ARBA00006555"/>
    </source>
</evidence>
<comment type="subcellular location">
    <subcellularLocation>
        <location evidence="1">Cell inner membrane</location>
        <topology evidence="1">Single-pass membrane protein</topology>
        <orientation evidence="1">Periplasmic side</orientation>
    </subcellularLocation>
</comment>
<comment type="similarity">
    <text evidence="2">Belongs to the TonB family.</text>
</comment>
<sequence length="360" mass="37958">MANTVLTPPPEIDPRNEGPTLHPAAEAPKLNEETEGSMWASLFSNLRDVFNPSREAPLKLESRPADNDLIIKEEGVFSSLRSSVRDVFFPEKLPPLELESKPVAVVDRMKVKRDPTSTAIAVVVHGLIILLIAYILVKKIPLSAPAKTTLVTEVAIPPMAPAKAQAMGGGGGQKGPTPVTKGSPPKFADQQIVPPNKPPLIEPKIKIEPTVEVQKDVKMATNLPNFGVPNSPLVGMSMGNGSGTGLGSGNGSGIGPGSGGNIGGGPRRIGGGVSAPVLIFSVEPEFSEEARKAKVAGNVLVNLWVDTSGNPSHVHVIRGVGMGLDEKAVEAVKQYKFKPAMENGKPVLVELNVEVNFQIF</sequence>
<dbReference type="OrthoDB" id="1685233at2"/>
<dbReference type="GO" id="GO:0015031">
    <property type="term" value="P:protein transport"/>
    <property type="evidence" value="ECO:0007669"/>
    <property type="project" value="UniProtKB-KW"/>
</dbReference>
<feature type="domain" description="TonB C-terminal" evidence="12">
    <location>
        <begin position="271"/>
        <end position="360"/>
    </location>
</feature>
<evidence type="ECO:0000256" key="7">
    <source>
        <dbReference type="ARBA" id="ARBA00022927"/>
    </source>
</evidence>
<feature type="region of interest" description="Disordered" evidence="10">
    <location>
        <begin position="1"/>
        <end position="32"/>
    </location>
</feature>